<keyword evidence="4" id="KW-1185">Reference proteome</keyword>
<dbReference type="InterPro" id="IPR053052">
    <property type="entry name" value="Imprinting_Balance_Reg"/>
</dbReference>
<evidence type="ECO:0000313" key="3">
    <source>
        <dbReference type="EnsemblPlants" id="Kaladp0080s0122.1.v1.1.CDS.1"/>
    </source>
</evidence>
<dbReference type="PROSITE" id="PS50076">
    <property type="entry name" value="DNAJ_2"/>
    <property type="match status" value="1"/>
</dbReference>
<dbReference type="Gramene" id="Kaladp0080s0122.1.v1.1">
    <property type="protein sequence ID" value="Kaladp0080s0122.1.v1.1.CDS.1"/>
    <property type="gene ID" value="Kaladp0080s0122.v1.1"/>
</dbReference>
<feature type="compositionally biased region" description="Polar residues" evidence="1">
    <location>
        <begin position="299"/>
        <end position="308"/>
    </location>
</feature>
<dbReference type="SUPFAM" id="SSF46565">
    <property type="entry name" value="Chaperone J-domain"/>
    <property type="match status" value="1"/>
</dbReference>
<feature type="compositionally biased region" description="Polar residues" evidence="1">
    <location>
        <begin position="198"/>
        <end position="208"/>
    </location>
</feature>
<dbReference type="SMART" id="SM00271">
    <property type="entry name" value="DnaJ"/>
    <property type="match status" value="1"/>
</dbReference>
<evidence type="ECO:0000313" key="4">
    <source>
        <dbReference type="Proteomes" id="UP000594263"/>
    </source>
</evidence>
<dbReference type="OMA" id="NLFEYPR"/>
<dbReference type="PRINTS" id="PR00625">
    <property type="entry name" value="JDOMAIN"/>
</dbReference>
<dbReference type="InterPro" id="IPR001623">
    <property type="entry name" value="DnaJ_domain"/>
</dbReference>
<proteinExistence type="predicted"/>
<accession>A0A7N0UQJ7</accession>
<dbReference type="EnsemblPlants" id="Kaladp0080s0122.2.v1.1">
    <property type="protein sequence ID" value="Kaladp0080s0122.2.v1.1.CDS.1"/>
    <property type="gene ID" value="Kaladp0080s0122.v1.1"/>
</dbReference>
<evidence type="ECO:0000256" key="1">
    <source>
        <dbReference type="SAM" id="MobiDB-lite"/>
    </source>
</evidence>
<dbReference type="PANTHER" id="PTHR45496">
    <property type="entry name" value="CHAPERONE DNAJ-DOMAIN SUPERFAMILY PROTEIN"/>
    <property type="match status" value="1"/>
</dbReference>
<name>A0A7N0UQJ7_KALFE</name>
<dbReference type="InterPro" id="IPR056988">
    <property type="entry name" value="Zn_ribbon_pln"/>
</dbReference>
<dbReference type="GO" id="GO:0001228">
    <property type="term" value="F:DNA-binding transcription activator activity, RNA polymerase II-specific"/>
    <property type="evidence" value="ECO:0007669"/>
    <property type="project" value="EnsemblPlants"/>
</dbReference>
<sequence>MQNPSSAARSGGEGERLLAIAEKLLQSRDLVGARDFAILSQENDPLLEGSDQILAVSEVLISSEKRVNKHHNDWYSILQIDRRSDDLDLIKKQYRRLALLLHPDKNKFPFADQAFQLVADAWTTLSDPARKSQFDQMLVTFTHVDLAASRSQTQSDFQFSQALQSQGIQMNFSTPPPQNPQAQNQQPKLPVRRGNESGARNNQKVSANGNGNLSSSFWTACPYCFMLYEYPRVYEECGLKCQKCERTFHGAEIPALPPLVPGKEAYYCCWASFPVGFKDSEARKGGKGFPNWMPPMFNGTPTPSSITGNPKPRPAKQNSQSQPPLSRPQTQAQQATPLRMGVEVSFGFRSADGGIKKKRGRPRKYPL</sequence>
<evidence type="ECO:0000259" key="2">
    <source>
        <dbReference type="PROSITE" id="PS50076"/>
    </source>
</evidence>
<organism evidence="3 4">
    <name type="scientific">Kalanchoe fedtschenkoi</name>
    <name type="common">Lavender scallops</name>
    <name type="synonym">South American air plant</name>
    <dbReference type="NCBI Taxonomy" id="63787"/>
    <lineage>
        <taxon>Eukaryota</taxon>
        <taxon>Viridiplantae</taxon>
        <taxon>Streptophyta</taxon>
        <taxon>Embryophyta</taxon>
        <taxon>Tracheophyta</taxon>
        <taxon>Spermatophyta</taxon>
        <taxon>Magnoliopsida</taxon>
        <taxon>eudicotyledons</taxon>
        <taxon>Gunneridae</taxon>
        <taxon>Pentapetalae</taxon>
        <taxon>Saxifragales</taxon>
        <taxon>Crassulaceae</taxon>
        <taxon>Kalanchoe</taxon>
    </lineage>
</organism>
<feature type="compositionally biased region" description="Polar residues" evidence="1">
    <location>
        <begin position="316"/>
        <end position="336"/>
    </location>
</feature>
<protein>
    <recommendedName>
        <fullName evidence="2">J domain-containing protein</fullName>
    </recommendedName>
</protein>
<feature type="region of interest" description="Disordered" evidence="1">
    <location>
        <begin position="169"/>
        <end position="208"/>
    </location>
</feature>
<dbReference type="Pfam" id="PF23551">
    <property type="entry name" value="Zn_ribbon_20"/>
    <property type="match status" value="1"/>
</dbReference>
<dbReference type="EnsemblPlants" id="Kaladp0080s0122.1.v1.1">
    <property type="protein sequence ID" value="Kaladp0080s0122.1.v1.1.CDS.1"/>
    <property type="gene ID" value="Kaladp0080s0122.v1.1"/>
</dbReference>
<dbReference type="AlphaFoldDB" id="A0A7N0UQJ7"/>
<dbReference type="CDD" id="cd06257">
    <property type="entry name" value="DnaJ"/>
    <property type="match status" value="1"/>
</dbReference>
<dbReference type="Proteomes" id="UP000594263">
    <property type="component" value="Unplaced"/>
</dbReference>
<reference evidence="3" key="1">
    <citation type="submission" date="2021-01" db="UniProtKB">
        <authorList>
            <consortium name="EnsemblPlants"/>
        </authorList>
    </citation>
    <scope>IDENTIFICATION</scope>
</reference>
<dbReference type="Gramene" id="Kaladp0080s0122.2.v1.1">
    <property type="protein sequence ID" value="Kaladp0080s0122.2.v1.1.CDS.1"/>
    <property type="gene ID" value="Kaladp0080s0122.v1.1"/>
</dbReference>
<feature type="domain" description="J" evidence="2">
    <location>
        <begin position="73"/>
        <end position="138"/>
    </location>
</feature>
<feature type="region of interest" description="Disordered" evidence="1">
    <location>
        <begin position="288"/>
        <end position="342"/>
    </location>
</feature>
<dbReference type="PANTHER" id="PTHR45496:SF1">
    <property type="entry name" value="CHAPERONE DNAJ-DOMAIN SUPERFAMILY PROTEIN"/>
    <property type="match status" value="1"/>
</dbReference>
<dbReference type="InterPro" id="IPR036869">
    <property type="entry name" value="J_dom_sf"/>
</dbReference>
<dbReference type="Gene3D" id="1.10.287.110">
    <property type="entry name" value="DnaJ domain"/>
    <property type="match status" value="1"/>
</dbReference>
<dbReference type="Pfam" id="PF00226">
    <property type="entry name" value="DnaJ"/>
    <property type="match status" value="1"/>
</dbReference>